<dbReference type="EMBL" id="KV878587">
    <property type="protein sequence ID" value="OJJ58097.1"/>
    <property type="molecule type" value="Genomic_DNA"/>
</dbReference>
<dbReference type="Proteomes" id="UP000184356">
    <property type="component" value="Unassembled WGS sequence"/>
</dbReference>
<feature type="transmembrane region" description="Helical" evidence="1">
    <location>
        <begin position="96"/>
        <end position="114"/>
    </location>
</feature>
<organism evidence="2 3">
    <name type="scientific">Aspergillus sydowii CBS 593.65</name>
    <dbReference type="NCBI Taxonomy" id="1036612"/>
    <lineage>
        <taxon>Eukaryota</taxon>
        <taxon>Fungi</taxon>
        <taxon>Dikarya</taxon>
        <taxon>Ascomycota</taxon>
        <taxon>Pezizomycotina</taxon>
        <taxon>Eurotiomycetes</taxon>
        <taxon>Eurotiomycetidae</taxon>
        <taxon>Eurotiales</taxon>
        <taxon>Aspergillaceae</taxon>
        <taxon>Aspergillus</taxon>
        <taxon>Aspergillus subgen. Nidulantes</taxon>
    </lineage>
</organism>
<name>A0A1L9TF85_9EURO</name>
<dbReference type="GeneID" id="63763230"/>
<keyword evidence="1" id="KW-0812">Transmembrane</keyword>
<reference evidence="3" key="1">
    <citation type="journal article" date="2017" name="Genome Biol.">
        <title>Comparative genomics reveals high biological diversity and specific adaptations in the industrially and medically important fungal genus Aspergillus.</title>
        <authorList>
            <person name="de Vries R.P."/>
            <person name="Riley R."/>
            <person name="Wiebenga A."/>
            <person name="Aguilar-Osorio G."/>
            <person name="Amillis S."/>
            <person name="Uchima C.A."/>
            <person name="Anderluh G."/>
            <person name="Asadollahi M."/>
            <person name="Askin M."/>
            <person name="Barry K."/>
            <person name="Battaglia E."/>
            <person name="Bayram O."/>
            <person name="Benocci T."/>
            <person name="Braus-Stromeyer S.A."/>
            <person name="Caldana C."/>
            <person name="Canovas D."/>
            <person name="Cerqueira G.C."/>
            <person name="Chen F."/>
            <person name="Chen W."/>
            <person name="Choi C."/>
            <person name="Clum A."/>
            <person name="Dos Santos R.A."/>
            <person name="Damasio A.R."/>
            <person name="Diallinas G."/>
            <person name="Emri T."/>
            <person name="Fekete E."/>
            <person name="Flipphi M."/>
            <person name="Freyberg S."/>
            <person name="Gallo A."/>
            <person name="Gournas C."/>
            <person name="Habgood R."/>
            <person name="Hainaut M."/>
            <person name="Harispe M.L."/>
            <person name="Henrissat B."/>
            <person name="Hilden K.S."/>
            <person name="Hope R."/>
            <person name="Hossain A."/>
            <person name="Karabika E."/>
            <person name="Karaffa L."/>
            <person name="Karanyi Z."/>
            <person name="Krasevec N."/>
            <person name="Kuo A."/>
            <person name="Kusch H."/>
            <person name="LaButti K."/>
            <person name="Lagendijk E.L."/>
            <person name="Lapidus A."/>
            <person name="Levasseur A."/>
            <person name="Lindquist E."/>
            <person name="Lipzen A."/>
            <person name="Logrieco A.F."/>
            <person name="MacCabe A."/>
            <person name="Maekelae M.R."/>
            <person name="Malavazi I."/>
            <person name="Melin P."/>
            <person name="Meyer V."/>
            <person name="Mielnichuk N."/>
            <person name="Miskei M."/>
            <person name="Molnar A.P."/>
            <person name="Mule G."/>
            <person name="Ngan C.Y."/>
            <person name="Orejas M."/>
            <person name="Orosz E."/>
            <person name="Ouedraogo J.P."/>
            <person name="Overkamp K.M."/>
            <person name="Park H.-S."/>
            <person name="Perrone G."/>
            <person name="Piumi F."/>
            <person name="Punt P.J."/>
            <person name="Ram A.F."/>
            <person name="Ramon A."/>
            <person name="Rauscher S."/>
            <person name="Record E."/>
            <person name="Riano-Pachon D.M."/>
            <person name="Robert V."/>
            <person name="Roehrig J."/>
            <person name="Ruller R."/>
            <person name="Salamov A."/>
            <person name="Salih N.S."/>
            <person name="Samson R.A."/>
            <person name="Sandor E."/>
            <person name="Sanguinetti M."/>
            <person name="Schuetze T."/>
            <person name="Sepcic K."/>
            <person name="Shelest E."/>
            <person name="Sherlock G."/>
            <person name="Sophianopoulou V."/>
            <person name="Squina F.M."/>
            <person name="Sun H."/>
            <person name="Susca A."/>
            <person name="Todd R.B."/>
            <person name="Tsang A."/>
            <person name="Unkles S.E."/>
            <person name="van de Wiele N."/>
            <person name="van Rossen-Uffink D."/>
            <person name="Oliveira J.V."/>
            <person name="Vesth T.C."/>
            <person name="Visser J."/>
            <person name="Yu J.-H."/>
            <person name="Zhou M."/>
            <person name="Andersen M.R."/>
            <person name="Archer D.B."/>
            <person name="Baker S.E."/>
            <person name="Benoit I."/>
            <person name="Brakhage A.A."/>
            <person name="Braus G.H."/>
            <person name="Fischer R."/>
            <person name="Frisvad J.C."/>
            <person name="Goldman G.H."/>
            <person name="Houbraken J."/>
            <person name="Oakley B."/>
            <person name="Pocsi I."/>
            <person name="Scazzocchio C."/>
            <person name="Seiboth B."/>
            <person name="vanKuyk P.A."/>
            <person name="Wortman J."/>
            <person name="Dyer P.S."/>
            <person name="Grigoriev I.V."/>
        </authorList>
    </citation>
    <scope>NUCLEOTIDE SEQUENCE [LARGE SCALE GENOMIC DNA]</scope>
    <source>
        <strain evidence="3">CBS 593.65</strain>
    </source>
</reference>
<dbReference type="VEuPathDB" id="FungiDB:ASPSYDRAFT_46086"/>
<accession>A0A1L9TF85</accession>
<sequence length="116" mass="14088">MPMRDMAPRVRKTDIFPEQAWEFIPRKEDWDMFEEALPEGERFSMQFLEWERERIQKLVREKSRKTQNGLYKQKQRQEHGRWMFVQVDNPEAAGDWAMAFVIAVVALILLVFWLDL</sequence>
<keyword evidence="1" id="KW-0472">Membrane</keyword>
<evidence type="ECO:0000313" key="2">
    <source>
        <dbReference type="EMBL" id="OJJ58097.1"/>
    </source>
</evidence>
<dbReference type="AlphaFoldDB" id="A0A1L9TF85"/>
<gene>
    <name evidence="2" type="ORF">ASPSYDRAFT_46086</name>
</gene>
<evidence type="ECO:0000256" key="1">
    <source>
        <dbReference type="SAM" id="Phobius"/>
    </source>
</evidence>
<dbReference type="RefSeq" id="XP_040701903.1">
    <property type="nucleotide sequence ID" value="XM_040847157.1"/>
</dbReference>
<keyword evidence="1" id="KW-1133">Transmembrane helix</keyword>
<proteinExistence type="predicted"/>
<keyword evidence="3" id="KW-1185">Reference proteome</keyword>
<evidence type="ECO:0000313" key="3">
    <source>
        <dbReference type="Proteomes" id="UP000184356"/>
    </source>
</evidence>
<protein>
    <submittedName>
        <fullName evidence="2">Uncharacterized protein</fullName>
    </submittedName>
</protein>
<dbReference type="OrthoDB" id="4312109at2759"/>